<dbReference type="SMART" id="SM00389">
    <property type="entry name" value="HOX"/>
    <property type="match status" value="1"/>
</dbReference>
<feature type="compositionally biased region" description="Low complexity" evidence="7">
    <location>
        <begin position="441"/>
        <end position="460"/>
    </location>
</feature>
<keyword evidence="3 5" id="KW-0371">Homeobox</keyword>
<evidence type="ECO:0000256" key="4">
    <source>
        <dbReference type="ARBA" id="ARBA00023242"/>
    </source>
</evidence>
<dbReference type="Pfam" id="PF00046">
    <property type="entry name" value="Homeodomain"/>
    <property type="match status" value="1"/>
</dbReference>
<feature type="compositionally biased region" description="Polar residues" evidence="7">
    <location>
        <begin position="516"/>
        <end position="547"/>
    </location>
</feature>
<feature type="region of interest" description="Disordered" evidence="7">
    <location>
        <begin position="279"/>
        <end position="389"/>
    </location>
</feature>
<feature type="compositionally biased region" description="Low complexity" evidence="7">
    <location>
        <begin position="106"/>
        <end position="123"/>
    </location>
</feature>
<proteinExistence type="predicted"/>
<keyword evidence="2 5" id="KW-0238">DNA-binding</keyword>
<dbReference type="AlphaFoldDB" id="A0A9P4J5Y5"/>
<dbReference type="EMBL" id="ML996084">
    <property type="protein sequence ID" value="KAF2153805.1"/>
    <property type="molecule type" value="Genomic_DNA"/>
</dbReference>
<evidence type="ECO:0000256" key="3">
    <source>
        <dbReference type="ARBA" id="ARBA00023155"/>
    </source>
</evidence>
<dbReference type="OrthoDB" id="6159439at2759"/>
<name>A0A9P4J5Y5_9PEZI</name>
<evidence type="ECO:0000256" key="5">
    <source>
        <dbReference type="PROSITE-ProRule" id="PRU00108"/>
    </source>
</evidence>
<feature type="compositionally biased region" description="Polar residues" evidence="7">
    <location>
        <begin position="284"/>
        <end position="319"/>
    </location>
</feature>
<evidence type="ECO:0000313" key="9">
    <source>
        <dbReference type="EMBL" id="KAF2153805.1"/>
    </source>
</evidence>
<feature type="compositionally biased region" description="Low complexity" evidence="7">
    <location>
        <begin position="348"/>
        <end position="361"/>
    </location>
</feature>
<dbReference type="InterPro" id="IPR009057">
    <property type="entry name" value="Homeodomain-like_sf"/>
</dbReference>
<feature type="compositionally biased region" description="Acidic residues" evidence="7">
    <location>
        <begin position="124"/>
        <end position="147"/>
    </location>
</feature>
<dbReference type="PROSITE" id="PS50071">
    <property type="entry name" value="HOMEOBOX_2"/>
    <property type="match status" value="1"/>
</dbReference>
<evidence type="ECO:0000259" key="8">
    <source>
        <dbReference type="PROSITE" id="PS50071"/>
    </source>
</evidence>
<feature type="domain" description="Homeobox" evidence="8">
    <location>
        <begin position="159"/>
        <end position="220"/>
    </location>
</feature>
<keyword evidence="10" id="KW-1185">Reference proteome</keyword>
<dbReference type="PANTHER" id="PTHR24208:SF166">
    <property type="entry name" value="LIM HOMEOBOX TRANSCRIPTION FACTOR 1 ALPHA, ISOFORM B"/>
    <property type="match status" value="1"/>
</dbReference>
<dbReference type="GO" id="GO:0005634">
    <property type="term" value="C:nucleus"/>
    <property type="evidence" value="ECO:0007669"/>
    <property type="project" value="UniProtKB-SubCell"/>
</dbReference>
<dbReference type="InterPro" id="IPR001356">
    <property type="entry name" value="HD"/>
</dbReference>
<dbReference type="PANTHER" id="PTHR24208">
    <property type="entry name" value="LIM/HOMEOBOX PROTEIN LHX"/>
    <property type="match status" value="1"/>
</dbReference>
<reference evidence="9" key="1">
    <citation type="journal article" date="2020" name="Stud. Mycol.">
        <title>101 Dothideomycetes genomes: a test case for predicting lifestyles and emergence of pathogens.</title>
        <authorList>
            <person name="Haridas S."/>
            <person name="Albert R."/>
            <person name="Binder M."/>
            <person name="Bloem J."/>
            <person name="Labutti K."/>
            <person name="Salamov A."/>
            <person name="Andreopoulos B."/>
            <person name="Baker S."/>
            <person name="Barry K."/>
            <person name="Bills G."/>
            <person name="Bluhm B."/>
            <person name="Cannon C."/>
            <person name="Castanera R."/>
            <person name="Culley D."/>
            <person name="Daum C."/>
            <person name="Ezra D."/>
            <person name="Gonzalez J."/>
            <person name="Henrissat B."/>
            <person name="Kuo A."/>
            <person name="Liang C."/>
            <person name="Lipzen A."/>
            <person name="Lutzoni F."/>
            <person name="Magnuson J."/>
            <person name="Mondo S."/>
            <person name="Nolan M."/>
            <person name="Ohm R."/>
            <person name="Pangilinan J."/>
            <person name="Park H.-J."/>
            <person name="Ramirez L."/>
            <person name="Alfaro M."/>
            <person name="Sun H."/>
            <person name="Tritt A."/>
            <person name="Yoshinaga Y."/>
            <person name="Zwiers L.-H."/>
            <person name="Turgeon B."/>
            <person name="Goodwin S."/>
            <person name="Spatafora J."/>
            <person name="Crous P."/>
            <person name="Grigoriev I."/>
        </authorList>
    </citation>
    <scope>NUCLEOTIDE SEQUENCE</scope>
    <source>
        <strain evidence="9">CBS 260.36</strain>
    </source>
</reference>
<dbReference type="Gene3D" id="1.10.10.60">
    <property type="entry name" value="Homeodomain-like"/>
    <property type="match status" value="1"/>
</dbReference>
<comment type="subcellular location">
    <subcellularLocation>
        <location evidence="1 5 6">Nucleus</location>
    </subcellularLocation>
</comment>
<sequence length="578" mass="62076">MSDQEQKSLWNSHQSHVDLYQPSGSQSGLPTPGLYSSSSYGTTSHAGHPHSLPNLANINIYGEVRSPLSTGDASQAHSVGSHLSHGSMAGRDILGQDVSIEHRDSVVMPSSSSKSDAVASSQTSDDEKDDDDDDDGSDSDEPKEEGDDRQLTAAEIRQQKRKMKRFRLTHTQTRFLMSEFARDAHPDAAHRDRLSNEIPGLSPRQVQVWFQNRRAKLKRMSAEDRDRMMRSRALPEHFGMPQAANQPFLQHPPAMQNSTPRLLQNPHLNRYGEVRPLTLDTAGRSGNTESSFASPTSVTPALGSFSFTPPQSATETHSPMSGGGDYGPFGYRSIASSPRRSLLSPGHSSTPSASNSLPSTLMRIPALDRPRQSSVDVQPSGFRPALASYPGVQASPSLLQQHDRRSSAPHARLGLHREMAPPSTPVGLGFSFDSLSNYQTSGQAPLQAQSQPQPPLSAGATQLMYGGGGSAVSSSASTGSYPAYLDYSGSSGHGGSAHNYSTQQASHYQPAGFGSQYGSQLSNHSYGQSTENLQSYPSMQGMSSPFGSRSGHGSFPKREEGEQVSSESGTPITGHHSY</sequence>
<dbReference type="SUPFAM" id="SSF46689">
    <property type="entry name" value="Homeodomain-like"/>
    <property type="match status" value="1"/>
</dbReference>
<feature type="compositionally biased region" description="Polar residues" evidence="7">
    <location>
        <begin position="67"/>
        <end position="78"/>
    </location>
</feature>
<feature type="compositionally biased region" description="Low complexity" evidence="7">
    <location>
        <begin position="27"/>
        <end position="44"/>
    </location>
</feature>
<organism evidence="9 10">
    <name type="scientific">Myriangium duriaei CBS 260.36</name>
    <dbReference type="NCBI Taxonomy" id="1168546"/>
    <lineage>
        <taxon>Eukaryota</taxon>
        <taxon>Fungi</taxon>
        <taxon>Dikarya</taxon>
        <taxon>Ascomycota</taxon>
        <taxon>Pezizomycotina</taxon>
        <taxon>Dothideomycetes</taxon>
        <taxon>Dothideomycetidae</taxon>
        <taxon>Myriangiales</taxon>
        <taxon>Myriangiaceae</taxon>
        <taxon>Myriangium</taxon>
    </lineage>
</organism>
<feature type="region of interest" description="Disordered" evidence="7">
    <location>
        <begin position="508"/>
        <end position="578"/>
    </location>
</feature>
<evidence type="ECO:0000313" key="10">
    <source>
        <dbReference type="Proteomes" id="UP000799439"/>
    </source>
</evidence>
<feature type="DNA-binding region" description="Homeobox" evidence="5">
    <location>
        <begin position="161"/>
        <end position="221"/>
    </location>
</feature>
<dbReference type="InterPro" id="IPR050453">
    <property type="entry name" value="LIM_Homeobox_TF"/>
</dbReference>
<feature type="region of interest" description="Disordered" evidence="7">
    <location>
        <begin position="441"/>
        <end position="462"/>
    </location>
</feature>
<dbReference type="GO" id="GO:0000981">
    <property type="term" value="F:DNA-binding transcription factor activity, RNA polymerase II-specific"/>
    <property type="evidence" value="ECO:0007669"/>
    <property type="project" value="TreeGrafter"/>
</dbReference>
<evidence type="ECO:0000256" key="1">
    <source>
        <dbReference type="ARBA" id="ARBA00004123"/>
    </source>
</evidence>
<dbReference type="GO" id="GO:0000977">
    <property type="term" value="F:RNA polymerase II transcription regulatory region sequence-specific DNA binding"/>
    <property type="evidence" value="ECO:0007669"/>
    <property type="project" value="TreeGrafter"/>
</dbReference>
<keyword evidence="4 5" id="KW-0539">Nucleus</keyword>
<comment type="caution">
    <text evidence="9">The sequence shown here is derived from an EMBL/GenBank/DDBJ whole genome shotgun (WGS) entry which is preliminary data.</text>
</comment>
<gene>
    <name evidence="9" type="ORF">K461DRAFT_292514</name>
</gene>
<protein>
    <recommendedName>
        <fullName evidence="8">Homeobox domain-containing protein</fullName>
    </recommendedName>
</protein>
<feature type="region of interest" description="Disordered" evidence="7">
    <location>
        <begin position="1"/>
        <end position="54"/>
    </location>
</feature>
<dbReference type="CDD" id="cd00086">
    <property type="entry name" value="homeodomain"/>
    <property type="match status" value="1"/>
</dbReference>
<evidence type="ECO:0000256" key="7">
    <source>
        <dbReference type="SAM" id="MobiDB-lite"/>
    </source>
</evidence>
<feature type="region of interest" description="Disordered" evidence="7">
    <location>
        <begin position="105"/>
        <end position="151"/>
    </location>
</feature>
<evidence type="ECO:0000256" key="6">
    <source>
        <dbReference type="RuleBase" id="RU000682"/>
    </source>
</evidence>
<feature type="region of interest" description="Disordered" evidence="7">
    <location>
        <begin position="66"/>
        <end position="89"/>
    </location>
</feature>
<evidence type="ECO:0000256" key="2">
    <source>
        <dbReference type="ARBA" id="ARBA00023125"/>
    </source>
</evidence>
<dbReference type="Proteomes" id="UP000799439">
    <property type="component" value="Unassembled WGS sequence"/>
</dbReference>
<accession>A0A9P4J5Y5</accession>